<feature type="compositionally biased region" description="Low complexity" evidence="1">
    <location>
        <begin position="44"/>
        <end position="60"/>
    </location>
</feature>
<name>A0AAV8ZPF4_9CUCU</name>
<evidence type="ECO:0000313" key="2">
    <source>
        <dbReference type="EMBL" id="KAJ8966883.1"/>
    </source>
</evidence>
<feature type="compositionally biased region" description="Low complexity" evidence="1">
    <location>
        <begin position="70"/>
        <end position="87"/>
    </location>
</feature>
<feature type="region of interest" description="Disordered" evidence="1">
    <location>
        <begin position="235"/>
        <end position="362"/>
    </location>
</feature>
<keyword evidence="3" id="KW-1185">Reference proteome</keyword>
<feature type="region of interest" description="Disordered" evidence="1">
    <location>
        <begin position="1"/>
        <end position="91"/>
    </location>
</feature>
<feature type="compositionally biased region" description="Polar residues" evidence="1">
    <location>
        <begin position="7"/>
        <end position="25"/>
    </location>
</feature>
<comment type="caution">
    <text evidence="2">The sequence shown here is derived from an EMBL/GenBank/DDBJ whole genome shotgun (WGS) entry which is preliminary data.</text>
</comment>
<accession>A0AAV8ZPF4</accession>
<dbReference type="Proteomes" id="UP001162156">
    <property type="component" value="Unassembled WGS sequence"/>
</dbReference>
<proteinExistence type="predicted"/>
<feature type="compositionally biased region" description="Low complexity" evidence="1">
    <location>
        <begin position="314"/>
        <end position="329"/>
    </location>
</feature>
<organism evidence="2 3">
    <name type="scientific">Rhamnusium bicolor</name>
    <dbReference type="NCBI Taxonomy" id="1586634"/>
    <lineage>
        <taxon>Eukaryota</taxon>
        <taxon>Metazoa</taxon>
        <taxon>Ecdysozoa</taxon>
        <taxon>Arthropoda</taxon>
        <taxon>Hexapoda</taxon>
        <taxon>Insecta</taxon>
        <taxon>Pterygota</taxon>
        <taxon>Neoptera</taxon>
        <taxon>Endopterygota</taxon>
        <taxon>Coleoptera</taxon>
        <taxon>Polyphaga</taxon>
        <taxon>Cucujiformia</taxon>
        <taxon>Chrysomeloidea</taxon>
        <taxon>Cerambycidae</taxon>
        <taxon>Lepturinae</taxon>
        <taxon>Rhagiini</taxon>
        <taxon>Rhamnusium</taxon>
    </lineage>
</organism>
<evidence type="ECO:0000313" key="3">
    <source>
        <dbReference type="Proteomes" id="UP001162156"/>
    </source>
</evidence>
<reference evidence="2" key="1">
    <citation type="journal article" date="2023" name="Insect Mol. Biol.">
        <title>Genome sequencing provides insights into the evolution of gene families encoding plant cell wall-degrading enzymes in longhorned beetles.</title>
        <authorList>
            <person name="Shin N.R."/>
            <person name="Okamura Y."/>
            <person name="Kirsch R."/>
            <person name="Pauchet Y."/>
        </authorList>
    </citation>
    <scope>NUCLEOTIDE SEQUENCE</scope>
    <source>
        <strain evidence="2">RBIC_L_NR</strain>
    </source>
</reference>
<sequence length="378" mass="41506">MERRRSSNQSTTPTSPECSLTSSPDSPKIVPAKAPLYATLNPATDSVTQTTTTTLSASITSRKRHQRTNSGSPRGSRCSRSSSSRMSAVVDAETQTDCMDISENDLSPTTSCPTTSCSTSTTPFPQRVILQQFSNGSDDEAVNGNCVQLHYMVQHPQPPVQVFTRMDSRSTSPVIFDPEDSVNRNIGPPRASSEEDNLETIGRKVSAIKIGTIFSPENGNISDNLGEIIRQRTCSETRDELDSTEDAANEDSFTDEEGEIYNNHLRRKSKPGKETSKASFARRPIYPGRRSNRYKMNLSHYQREPNASDEGNTSEYSVSPSSKSSTLESNPDRIRGLPNLAVKRPSESVDGSSDSESEENLTIVTQLSFNMNKTENVV</sequence>
<dbReference type="AlphaFoldDB" id="A0AAV8ZPF4"/>
<feature type="region of interest" description="Disordered" evidence="1">
    <location>
        <begin position="172"/>
        <end position="197"/>
    </location>
</feature>
<dbReference type="EMBL" id="JANEYF010000927">
    <property type="protein sequence ID" value="KAJ8966883.1"/>
    <property type="molecule type" value="Genomic_DNA"/>
</dbReference>
<gene>
    <name evidence="2" type="ORF">NQ314_003247</name>
</gene>
<evidence type="ECO:0000256" key="1">
    <source>
        <dbReference type="SAM" id="MobiDB-lite"/>
    </source>
</evidence>
<protein>
    <submittedName>
        <fullName evidence="2">Uncharacterized protein</fullName>
    </submittedName>
</protein>
<feature type="compositionally biased region" description="Acidic residues" evidence="1">
    <location>
        <begin position="242"/>
        <end position="259"/>
    </location>
</feature>